<accession>A0AA48KJ08</accession>
<feature type="transmembrane region" description="Helical" evidence="1">
    <location>
        <begin position="15"/>
        <end position="41"/>
    </location>
</feature>
<evidence type="ECO:0000256" key="1">
    <source>
        <dbReference type="SAM" id="Phobius"/>
    </source>
</evidence>
<gene>
    <name evidence="2" type="ORF">MACH21_25740</name>
</gene>
<evidence type="ECO:0000313" key="2">
    <source>
        <dbReference type="EMBL" id="BDW86397.1"/>
    </source>
</evidence>
<proteinExistence type="predicted"/>
<keyword evidence="3" id="KW-1185">Reference proteome</keyword>
<dbReference type="AlphaFoldDB" id="A0AA48KJ08"/>
<keyword evidence="1" id="KW-0812">Transmembrane</keyword>
<organism evidence="2 3">
    <name type="scientific">Roseicyclus marinus</name>
    <dbReference type="NCBI Taxonomy" id="2161673"/>
    <lineage>
        <taxon>Bacteria</taxon>
        <taxon>Pseudomonadati</taxon>
        <taxon>Pseudomonadota</taxon>
        <taxon>Alphaproteobacteria</taxon>
        <taxon>Rhodobacterales</taxon>
        <taxon>Roseobacteraceae</taxon>
        <taxon>Roseicyclus</taxon>
    </lineage>
</organism>
<evidence type="ECO:0000313" key="3">
    <source>
        <dbReference type="Proteomes" id="UP001337723"/>
    </source>
</evidence>
<dbReference type="EMBL" id="AP027266">
    <property type="protein sequence ID" value="BDW86397.1"/>
    <property type="molecule type" value="Genomic_DNA"/>
</dbReference>
<dbReference type="KEGG" id="rmai:MACH21_25740"/>
<dbReference type="Proteomes" id="UP001337723">
    <property type="component" value="Chromosome"/>
</dbReference>
<reference evidence="2 3" key="1">
    <citation type="submission" date="2023-01" db="EMBL/GenBank/DDBJ databases">
        <title>Complete genome sequence of Roseicyclus marinus strain Dej080120_10.</title>
        <authorList>
            <person name="Ueki S."/>
            <person name="Maruyama F."/>
        </authorList>
    </citation>
    <scope>NUCLEOTIDE SEQUENCE [LARGE SCALE GENOMIC DNA]</scope>
    <source>
        <strain evidence="2 3">Dej080120_10</strain>
    </source>
</reference>
<keyword evidence="1" id="KW-0472">Membrane</keyword>
<name>A0AA48KJ08_9RHOB</name>
<sequence>MERGPMRGKNDRADMIMVTGIMVAAWHVMGMAVLGMISAVVSLGRHRAGAMLDGLDGRRGGQR</sequence>
<keyword evidence="1" id="KW-1133">Transmembrane helix</keyword>
<protein>
    <submittedName>
        <fullName evidence="2">Uncharacterized protein</fullName>
    </submittedName>
</protein>